<evidence type="ECO:0000313" key="2">
    <source>
        <dbReference type="Proteomes" id="UP001519295"/>
    </source>
</evidence>
<dbReference type="SUPFAM" id="SSF81301">
    <property type="entry name" value="Nucleotidyltransferase"/>
    <property type="match status" value="1"/>
</dbReference>
<dbReference type="EMBL" id="JAGINU010000001">
    <property type="protein sequence ID" value="MBP2370911.1"/>
    <property type="molecule type" value="Genomic_DNA"/>
</dbReference>
<organism evidence="1 2">
    <name type="scientific">Pseudonocardia parietis</name>
    <dbReference type="NCBI Taxonomy" id="570936"/>
    <lineage>
        <taxon>Bacteria</taxon>
        <taxon>Bacillati</taxon>
        <taxon>Actinomycetota</taxon>
        <taxon>Actinomycetes</taxon>
        <taxon>Pseudonocardiales</taxon>
        <taxon>Pseudonocardiaceae</taxon>
        <taxon>Pseudonocardia</taxon>
    </lineage>
</organism>
<dbReference type="Gene3D" id="3.30.460.10">
    <property type="entry name" value="Beta Polymerase, domain 2"/>
    <property type="match status" value="1"/>
</dbReference>
<dbReference type="PANTHER" id="PTHR34822:SF1">
    <property type="entry name" value="GRPB FAMILY PROTEIN"/>
    <property type="match status" value="1"/>
</dbReference>
<dbReference type="RefSeq" id="WP_210034513.1">
    <property type="nucleotide sequence ID" value="NZ_JAGINU010000001.1"/>
</dbReference>
<accession>A0ABS4W407</accession>
<dbReference type="Pfam" id="PF04229">
    <property type="entry name" value="GrpB"/>
    <property type="match status" value="1"/>
</dbReference>
<protein>
    <submittedName>
        <fullName evidence="1">GrpB-like predicted nucleotidyltransferase (UPF0157 family)</fullName>
    </submittedName>
</protein>
<evidence type="ECO:0000313" key="1">
    <source>
        <dbReference type="EMBL" id="MBP2370911.1"/>
    </source>
</evidence>
<sequence length="184" mass="20689">MTTRDEELGRRLVHGLRPVYVELAEYDPAWPDAYAAVAGRLRRVLGERVLRIEHIGSTSVPGLAAKPVIDVVVGLEDPDDEDAYLPDLIADGWDLRVREPGHRCLRGSAGALGANLHCYADGSAEIVRYLAFRDRLRAHPDERRRYEERKRSLADRQWDDMNHYADAKGPLIEEIIARAGGPSR</sequence>
<dbReference type="Proteomes" id="UP001519295">
    <property type="component" value="Unassembled WGS sequence"/>
</dbReference>
<name>A0ABS4W407_9PSEU</name>
<gene>
    <name evidence="1" type="ORF">JOF36_006607</name>
</gene>
<dbReference type="PANTHER" id="PTHR34822">
    <property type="entry name" value="GRPB DOMAIN PROTEIN (AFU_ORTHOLOGUE AFUA_1G01530)"/>
    <property type="match status" value="1"/>
</dbReference>
<proteinExistence type="predicted"/>
<keyword evidence="2" id="KW-1185">Reference proteome</keyword>
<dbReference type="InterPro" id="IPR043519">
    <property type="entry name" value="NT_sf"/>
</dbReference>
<reference evidence="1 2" key="1">
    <citation type="submission" date="2021-03" db="EMBL/GenBank/DDBJ databases">
        <title>Sequencing the genomes of 1000 actinobacteria strains.</title>
        <authorList>
            <person name="Klenk H.-P."/>
        </authorList>
    </citation>
    <scope>NUCLEOTIDE SEQUENCE [LARGE SCALE GENOMIC DNA]</scope>
    <source>
        <strain evidence="1 2">DSM 45256</strain>
    </source>
</reference>
<comment type="caution">
    <text evidence="1">The sequence shown here is derived from an EMBL/GenBank/DDBJ whole genome shotgun (WGS) entry which is preliminary data.</text>
</comment>
<dbReference type="InterPro" id="IPR007344">
    <property type="entry name" value="GrpB/CoaE"/>
</dbReference>